<dbReference type="SUPFAM" id="SSF52172">
    <property type="entry name" value="CheY-like"/>
    <property type="match status" value="1"/>
</dbReference>
<feature type="domain" description="Response regulatory" evidence="4">
    <location>
        <begin position="108"/>
        <end position="216"/>
    </location>
</feature>
<dbReference type="SMART" id="SM00448">
    <property type="entry name" value="REC"/>
    <property type="match status" value="1"/>
</dbReference>
<feature type="modified residue" description="4-aspartylphosphate" evidence="3">
    <location>
        <position position="157"/>
    </location>
</feature>
<keyword evidence="1 3" id="KW-0597">Phosphoprotein</keyword>
<dbReference type="Gene3D" id="3.40.50.2300">
    <property type="match status" value="1"/>
</dbReference>
<dbReference type="PANTHER" id="PTHR44591:SF14">
    <property type="entry name" value="PROTEIN PILG"/>
    <property type="match status" value="1"/>
</dbReference>
<dbReference type="CDD" id="cd00156">
    <property type="entry name" value="REC"/>
    <property type="match status" value="1"/>
</dbReference>
<evidence type="ECO:0000256" key="1">
    <source>
        <dbReference type="ARBA" id="ARBA00022553"/>
    </source>
</evidence>
<evidence type="ECO:0000313" key="5">
    <source>
        <dbReference type="EMBL" id="QPC46469.1"/>
    </source>
</evidence>
<dbReference type="InterPro" id="IPR050595">
    <property type="entry name" value="Bact_response_regulator"/>
</dbReference>
<dbReference type="AlphaFoldDB" id="A0A7S8CAL7"/>
<keyword evidence="2" id="KW-0902">Two-component regulatory system</keyword>
<dbReference type="GO" id="GO:0000160">
    <property type="term" value="P:phosphorelay signal transduction system"/>
    <property type="evidence" value="ECO:0007669"/>
    <property type="project" value="UniProtKB-KW"/>
</dbReference>
<evidence type="ECO:0000256" key="2">
    <source>
        <dbReference type="ARBA" id="ARBA00023012"/>
    </source>
</evidence>
<name>A0A7S8CAL7_9BACI</name>
<dbReference type="Pfam" id="PF00072">
    <property type="entry name" value="Response_reg"/>
    <property type="match status" value="1"/>
</dbReference>
<evidence type="ECO:0000256" key="3">
    <source>
        <dbReference type="PROSITE-ProRule" id="PRU00169"/>
    </source>
</evidence>
<accession>A0A7S8CAL7</accession>
<sequence length="216" mass="24719">MKNLLEYQQRFLENVENQLKSMLTSDKIPGKEIRRFCHSIVGTAPTIQLNELGELAKLILDKHPNDLDHEIGRGEMEKILSPIMELHYTLSKGFPVMNKSLKDKETLTVFIIDDDITLLHVLKDYFEQNGLHVLAFTSPNQAIQMLANTKPDCLLIDIMLEDSNGIDTLEEVLQITKRSYIPVVMMTADKNPILEIESLQKGQMITGVNRYLYPLH</sequence>
<keyword evidence="6" id="KW-1185">Reference proteome</keyword>
<reference evidence="5 6" key="1">
    <citation type="submission" date="2019-07" db="EMBL/GenBank/DDBJ databases">
        <title>Genome sequence of 2 isolates from Red Sea Mangroves.</title>
        <authorList>
            <person name="Sefrji F."/>
            <person name="Michoud G."/>
            <person name="Merlino G."/>
            <person name="Daffonchio D."/>
        </authorList>
    </citation>
    <scope>NUCLEOTIDE SEQUENCE [LARGE SCALE GENOMIC DNA]</scope>
    <source>
        <strain evidence="5 6">R1DC41</strain>
    </source>
</reference>
<dbReference type="Proteomes" id="UP000593626">
    <property type="component" value="Chromosome"/>
</dbReference>
<dbReference type="InterPro" id="IPR011006">
    <property type="entry name" value="CheY-like_superfamily"/>
</dbReference>
<evidence type="ECO:0000259" key="4">
    <source>
        <dbReference type="PROSITE" id="PS50110"/>
    </source>
</evidence>
<dbReference type="KEGG" id="mcui:G8O30_05565"/>
<dbReference type="EMBL" id="CP049742">
    <property type="protein sequence ID" value="QPC46469.1"/>
    <property type="molecule type" value="Genomic_DNA"/>
</dbReference>
<proteinExistence type="predicted"/>
<dbReference type="PROSITE" id="PS50110">
    <property type="entry name" value="RESPONSE_REGULATORY"/>
    <property type="match status" value="1"/>
</dbReference>
<dbReference type="InterPro" id="IPR001789">
    <property type="entry name" value="Sig_transdc_resp-reg_receiver"/>
</dbReference>
<dbReference type="RefSeq" id="WP_239673991.1">
    <property type="nucleotide sequence ID" value="NZ_CP049742.1"/>
</dbReference>
<evidence type="ECO:0000313" key="6">
    <source>
        <dbReference type="Proteomes" id="UP000593626"/>
    </source>
</evidence>
<organism evidence="5 6">
    <name type="scientific">Mangrovibacillus cuniculi</name>
    <dbReference type="NCBI Taxonomy" id="2593652"/>
    <lineage>
        <taxon>Bacteria</taxon>
        <taxon>Bacillati</taxon>
        <taxon>Bacillota</taxon>
        <taxon>Bacilli</taxon>
        <taxon>Bacillales</taxon>
        <taxon>Bacillaceae</taxon>
        <taxon>Mangrovibacillus</taxon>
    </lineage>
</organism>
<gene>
    <name evidence="5" type="ORF">G8O30_05565</name>
</gene>
<dbReference type="PANTHER" id="PTHR44591">
    <property type="entry name" value="STRESS RESPONSE REGULATOR PROTEIN 1"/>
    <property type="match status" value="1"/>
</dbReference>
<protein>
    <submittedName>
        <fullName evidence="5">Response regulator</fullName>
    </submittedName>
</protein>